<dbReference type="Pfam" id="PF05235">
    <property type="entry name" value="CHAD"/>
    <property type="match status" value="1"/>
</dbReference>
<accession>A0A1S7LMK6</accession>
<dbReference type="AlphaFoldDB" id="A0A1S7LMK6"/>
<proteinExistence type="predicted"/>
<dbReference type="PANTHER" id="PTHR39339">
    <property type="entry name" value="SLR1444 PROTEIN"/>
    <property type="match status" value="1"/>
</dbReference>
<reference evidence="2" key="1">
    <citation type="submission" date="2015-04" db="EMBL/GenBank/DDBJ databases">
        <authorList>
            <person name="Syromyatnikov M.Y."/>
            <person name="Popov V.N."/>
        </authorList>
    </citation>
    <scope>NUCLEOTIDE SEQUENCE</scope>
    <source>
        <strain evidence="2">MO-1</strain>
    </source>
</reference>
<name>A0A1S7LMK6_MAGMO</name>
<gene>
    <name evidence="2" type="ORF">MAGMO_4034</name>
</gene>
<dbReference type="PANTHER" id="PTHR39339:SF1">
    <property type="entry name" value="CHAD DOMAIN-CONTAINING PROTEIN"/>
    <property type="match status" value="1"/>
</dbReference>
<evidence type="ECO:0000259" key="1">
    <source>
        <dbReference type="PROSITE" id="PS51708"/>
    </source>
</evidence>
<protein>
    <recommendedName>
        <fullName evidence="1">CHAD domain-containing protein</fullName>
    </recommendedName>
</protein>
<sequence length="318" mass="36475">MERPDISKASPISKDQSVEEAFIAIIRHNLNYVIAWEPLALEGVDIEGVHQVRVGYRRMRSTLSVFRRALPREVTEALGQEMRWAAGNLGAARDVDVFIDEALDVMAGKVPLSHGEERLRHYAKAYQESSYEQVRETLESERYRRFKAHLDAWLKERTWRKGIADEKKMERLDDAITPFAIKVLEKRMSRVMGDGEEIDRLSTEELHQLRIDCKKLRYATEFFAPLFEEKGVSRFIKEMKQVQDLLGVLNDVAVLPGLLNDILRGVDDLSAQSYAGAALGWRAHEFESIIGSLPERWGGFVAIPLPWDQPRKRSGKKQ</sequence>
<evidence type="ECO:0000313" key="2">
    <source>
        <dbReference type="EMBL" id="CRH08162.1"/>
    </source>
</evidence>
<dbReference type="InterPro" id="IPR007899">
    <property type="entry name" value="CHAD_dom"/>
</dbReference>
<dbReference type="PROSITE" id="PS51708">
    <property type="entry name" value="CHAD"/>
    <property type="match status" value="1"/>
</dbReference>
<organism evidence="2">
    <name type="scientific">Magnetococcus massalia (strain MO-1)</name>
    <dbReference type="NCBI Taxonomy" id="451514"/>
    <lineage>
        <taxon>Bacteria</taxon>
        <taxon>Pseudomonadati</taxon>
        <taxon>Pseudomonadota</taxon>
        <taxon>Magnetococcia</taxon>
        <taxon>Magnetococcales</taxon>
        <taxon>Magnetococcaceae</taxon>
        <taxon>Magnetococcus</taxon>
    </lineage>
</organism>
<dbReference type="Gene3D" id="1.40.20.10">
    <property type="entry name" value="CHAD domain"/>
    <property type="match status" value="1"/>
</dbReference>
<dbReference type="EMBL" id="LO017727">
    <property type="protein sequence ID" value="CRH08162.1"/>
    <property type="molecule type" value="Genomic_DNA"/>
</dbReference>
<dbReference type="InterPro" id="IPR038186">
    <property type="entry name" value="CHAD_dom_sf"/>
</dbReference>
<dbReference type="SMART" id="SM00880">
    <property type="entry name" value="CHAD"/>
    <property type="match status" value="1"/>
</dbReference>
<feature type="domain" description="CHAD" evidence="1">
    <location>
        <begin position="15"/>
        <end position="302"/>
    </location>
</feature>